<feature type="compositionally biased region" description="Polar residues" evidence="1">
    <location>
        <begin position="41"/>
        <end position="57"/>
    </location>
</feature>
<name>A0A4C1WKJ4_EUMVA</name>
<protein>
    <submittedName>
        <fullName evidence="2">Uncharacterized protein</fullName>
    </submittedName>
</protein>
<dbReference type="EMBL" id="BGZK01000583">
    <property type="protein sequence ID" value="GBP51543.1"/>
    <property type="molecule type" value="Genomic_DNA"/>
</dbReference>
<feature type="compositionally biased region" description="Basic and acidic residues" evidence="1">
    <location>
        <begin position="19"/>
        <end position="35"/>
    </location>
</feature>
<feature type="compositionally biased region" description="Gly residues" evidence="1">
    <location>
        <begin position="109"/>
        <end position="121"/>
    </location>
</feature>
<dbReference type="AlphaFoldDB" id="A0A4C1WKJ4"/>
<proteinExistence type="predicted"/>
<comment type="caution">
    <text evidence="2">The sequence shown here is derived from an EMBL/GenBank/DDBJ whole genome shotgun (WGS) entry which is preliminary data.</text>
</comment>
<sequence length="131" mass="14639">MKSLQRLTKYCSDFSPEPLLERDLPVPPLEEKSERSPITARRTTTSKALLNRTTPYTRPSTFRVAEEHGIPARNNSAHRGREITVGIPTDIFRQMVSICQRNRNQLAYGGRGRGAAGGEGGAEGRRHRVPQ</sequence>
<feature type="region of interest" description="Disordered" evidence="1">
    <location>
        <begin position="106"/>
        <end position="131"/>
    </location>
</feature>
<evidence type="ECO:0000256" key="1">
    <source>
        <dbReference type="SAM" id="MobiDB-lite"/>
    </source>
</evidence>
<dbReference type="Proteomes" id="UP000299102">
    <property type="component" value="Unassembled WGS sequence"/>
</dbReference>
<feature type="region of interest" description="Disordered" evidence="1">
    <location>
        <begin position="15"/>
        <end position="57"/>
    </location>
</feature>
<accession>A0A4C1WKJ4</accession>
<gene>
    <name evidence="2" type="ORF">EVAR_34429_1</name>
</gene>
<evidence type="ECO:0000313" key="2">
    <source>
        <dbReference type="EMBL" id="GBP51543.1"/>
    </source>
</evidence>
<reference evidence="2 3" key="1">
    <citation type="journal article" date="2019" name="Commun. Biol.">
        <title>The bagworm genome reveals a unique fibroin gene that provides high tensile strength.</title>
        <authorList>
            <person name="Kono N."/>
            <person name="Nakamura H."/>
            <person name="Ohtoshi R."/>
            <person name="Tomita M."/>
            <person name="Numata K."/>
            <person name="Arakawa K."/>
        </authorList>
    </citation>
    <scope>NUCLEOTIDE SEQUENCE [LARGE SCALE GENOMIC DNA]</scope>
</reference>
<evidence type="ECO:0000313" key="3">
    <source>
        <dbReference type="Proteomes" id="UP000299102"/>
    </source>
</evidence>
<keyword evidence="3" id="KW-1185">Reference proteome</keyword>
<organism evidence="2 3">
    <name type="scientific">Eumeta variegata</name>
    <name type="common">Bagworm moth</name>
    <name type="synonym">Eumeta japonica</name>
    <dbReference type="NCBI Taxonomy" id="151549"/>
    <lineage>
        <taxon>Eukaryota</taxon>
        <taxon>Metazoa</taxon>
        <taxon>Ecdysozoa</taxon>
        <taxon>Arthropoda</taxon>
        <taxon>Hexapoda</taxon>
        <taxon>Insecta</taxon>
        <taxon>Pterygota</taxon>
        <taxon>Neoptera</taxon>
        <taxon>Endopterygota</taxon>
        <taxon>Lepidoptera</taxon>
        <taxon>Glossata</taxon>
        <taxon>Ditrysia</taxon>
        <taxon>Tineoidea</taxon>
        <taxon>Psychidae</taxon>
        <taxon>Oiketicinae</taxon>
        <taxon>Eumeta</taxon>
    </lineage>
</organism>